<evidence type="ECO:0000256" key="1">
    <source>
        <dbReference type="SAM" id="Phobius"/>
    </source>
</evidence>
<feature type="transmembrane region" description="Helical" evidence="1">
    <location>
        <begin position="26"/>
        <end position="48"/>
    </location>
</feature>
<evidence type="ECO:0000313" key="2">
    <source>
        <dbReference type="EMBL" id="TDR71632.1"/>
    </source>
</evidence>
<protein>
    <submittedName>
        <fullName evidence="2">Putative membrane protein</fullName>
    </submittedName>
</protein>
<dbReference type="OrthoDB" id="5405464at2"/>
<gene>
    <name evidence="2" type="ORF">DFP86_11843</name>
</gene>
<proteinExistence type="predicted"/>
<reference evidence="2 3" key="1">
    <citation type="submission" date="2019-03" db="EMBL/GenBank/DDBJ databases">
        <title>Genomic Encyclopedia of Type Strains, Phase III (KMG-III): the genomes of soil and plant-associated and newly described type strains.</title>
        <authorList>
            <person name="Whitman W."/>
        </authorList>
    </citation>
    <scope>NUCLEOTIDE SEQUENCE [LARGE SCALE GENOMIC DNA]</scope>
    <source>
        <strain evidence="2 3">CECT 8976</strain>
    </source>
</reference>
<keyword evidence="1" id="KW-0472">Membrane</keyword>
<dbReference type="RefSeq" id="WP_133683818.1">
    <property type="nucleotide sequence ID" value="NZ_SNZP01000018.1"/>
</dbReference>
<keyword evidence="1" id="KW-1133">Transmembrane helix</keyword>
<dbReference type="Proteomes" id="UP000295611">
    <property type="component" value="Unassembled WGS sequence"/>
</dbReference>
<name>A0A4V3DU81_9NEIS</name>
<comment type="caution">
    <text evidence="2">The sequence shown here is derived from an EMBL/GenBank/DDBJ whole genome shotgun (WGS) entry which is preliminary data.</text>
</comment>
<dbReference type="AlphaFoldDB" id="A0A4V3DU81"/>
<keyword evidence="1" id="KW-0812">Transmembrane</keyword>
<keyword evidence="3" id="KW-1185">Reference proteome</keyword>
<organism evidence="2 3">
    <name type="scientific">Paludibacterium purpuratum</name>
    <dbReference type="NCBI Taxonomy" id="1144873"/>
    <lineage>
        <taxon>Bacteria</taxon>
        <taxon>Pseudomonadati</taxon>
        <taxon>Pseudomonadota</taxon>
        <taxon>Betaproteobacteria</taxon>
        <taxon>Neisseriales</taxon>
        <taxon>Chromobacteriaceae</taxon>
        <taxon>Paludibacterium</taxon>
    </lineage>
</organism>
<sequence>MDFEQVVDEGEIGPLSPLHNVALATYILYGLGLFFPVCTLIGLIVAYVKRQDAAGSGYASHFTWLIRTFWISLGVAIVGVLTMLIGIGVLILIALWIWHVYRLVAGFLKFNDRRPIDRPTRFF</sequence>
<evidence type="ECO:0000313" key="3">
    <source>
        <dbReference type="Proteomes" id="UP000295611"/>
    </source>
</evidence>
<feature type="transmembrane region" description="Helical" evidence="1">
    <location>
        <begin position="69"/>
        <end position="98"/>
    </location>
</feature>
<accession>A0A4V3DU81</accession>
<dbReference type="EMBL" id="SNZP01000018">
    <property type="protein sequence ID" value="TDR71632.1"/>
    <property type="molecule type" value="Genomic_DNA"/>
</dbReference>